<keyword evidence="2" id="KW-0489">Methyltransferase</keyword>
<evidence type="ECO:0000256" key="1">
    <source>
        <dbReference type="ARBA" id="ARBA00006594"/>
    </source>
</evidence>
<organism evidence="6">
    <name type="scientific">marine sediment metagenome</name>
    <dbReference type="NCBI Taxonomy" id="412755"/>
    <lineage>
        <taxon>unclassified sequences</taxon>
        <taxon>metagenomes</taxon>
        <taxon>ecological metagenomes</taxon>
    </lineage>
</organism>
<evidence type="ECO:0000256" key="3">
    <source>
        <dbReference type="ARBA" id="ARBA00022679"/>
    </source>
</evidence>
<evidence type="ECO:0000313" key="6">
    <source>
        <dbReference type="EMBL" id="KKN56888.1"/>
    </source>
</evidence>
<feature type="domain" description="DNA methylase N-4/N-6" evidence="5">
    <location>
        <begin position="388"/>
        <end position="471"/>
    </location>
</feature>
<dbReference type="AlphaFoldDB" id="A0A0F9UTD8"/>
<reference evidence="6" key="1">
    <citation type="journal article" date="2015" name="Nature">
        <title>Complex archaea that bridge the gap between prokaryotes and eukaryotes.</title>
        <authorList>
            <person name="Spang A."/>
            <person name="Saw J.H."/>
            <person name="Jorgensen S.L."/>
            <person name="Zaremba-Niedzwiedzka K."/>
            <person name="Martijn J."/>
            <person name="Lind A.E."/>
            <person name="van Eijk R."/>
            <person name="Schleper C."/>
            <person name="Guy L."/>
            <person name="Ettema T.J."/>
        </authorList>
    </citation>
    <scope>NUCLEOTIDE SEQUENCE</scope>
</reference>
<comment type="similarity">
    <text evidence="1">Belongs to the N(4)/N(6)-methyltransferase family.</text>
</comment>
<name>A0A0F9UTD8_9ZZZZ</name>
<evidence type="ECO:0000259" key="5">
    <source>
        <dbReference type="Pfam" id="PF01555"/>
    </source>
</evidence>
<dbReference type="PANTHER" id="PTHR13370">
    <property type="entry name" value="RNA METHYLASE-RELATED"/>
    <property type="match status" value="1"/>
</dbReference>
<feature type="region of interest" description="Disordered" evidence="4">
    <location>
        <begin position="203"/>
        <end position="225"/>
    </location>
</feature>
<evidence type="ECO:0000256" key="4">
    <source>
        <dbReference type="SAM" id="MobiDB-lite"/>
    </source>
</evidence>
<dbReference type="InterPro" id="IPR002052">
    <property type="entry name" value="DNA_methylase_N6_adenine_CS"/>
</dbReference>
<dbReference type="InterPro" id="IPR001091">
    <property type="entry name" value="RM_Methyltransferase"/>
</dbReference>
<dbReference type="Pfam" id="PF01555">
    <property type="entry name" value="N6_N4_Mtase"/>
    <property type="match status" value="1"/>
</dbReference>
<dbReference type="InterPro" id="IPR029063">
    <property type="entry name" value="SAM-dependent_MTases_sf"/>
</dbReference>
<dbReference type="PROSITE" id="PS00092">
    <property type="entry name" value="N6_MTASE"/>
    <property type="match status" value="1"/>
</dbReference>
<dbReference type="PANTHER" id="PTHR13370:SF3">
    <property type="entry name" value="TRNA (GUANINE(10)-N2)-METHYLTRANSFERASE HOMOLOG"/>
    <property type="match status" value="1"/>
</dbReference>
<dbReference type="GO" id="GO:0008170">
    <property type="term" value="F:N-methyltransferase activity"/>
    <property type="evidence" value="ECO:0007669"/>
    <property type="project" value="InterPro"/>
</dbReference>
<dbReference type="GO" id="GO:0032259">
    <property type="term" value="P:methylation"/>
    <property type="evidence" value="ECO:0007669"/>
    <property type="project" value="UniProtKB-KW"/>
</dbReference>
<proteinExistence type="inferred from homology"/>
<comment type="caution">
    <text evidence="6">The sequence shown here is derived from an EMBL/GenBank/DDBJ whole genome shotgun (WGS) entry which is preliminary data.</text>
</comment>
<dbReference type="SUPFAM" id="SSF53335">
    <property type="entry name" value="S-adenosyl-L-methionine-dependent methyltransferases"/>
    <property type="match status" value="1"/>
</dbReference>
<dbReference type="GO" id="GO:0003677">
    <property type="term" value="F:DNA binding"/>
    <property type="evidence" value="ECO:0007669"/>
    <property type="project" value="InterPro"/>
</dbReference>
<gene>
    <name evidence="6" type="ORF">LCGC14_0567410</name>
</gene>
<dbReference type="EMBL" id="LAZR01000827">
    <property type="protein sequence ID" value="KKN56888.1"/>
    <property type="molecule type" value="Genomic_DNA"/>
</dbReference>
<dbReference type="CDD" id="cd02440">
    <property type="entry name" value="AdoMet_MTases"/>
    <property type="match status" value="1"/>
</dbReference>
<dbReference type="PRINTS" id="PR00508">
    <property type="entry name" value="S21N4MTFRASE"/>
</dbReference>
<keyword evidence="3" id="KW-0808">Transferase</keyword>
<sequence length="483" mass="53375">MTIYHADCREVLPELPKVDLVVTDPPYGMAFMGKDWDKVLPDPAIWRECLRVLKPGAFAFVMSSPRADLQSRMIASLEGAGFNVGFTPIYWAYASGFPKAQNIGKAVDKRNGRQDSFAPFAKHYGSRRAALGYTHAFICEQGHFYDEYNHGGASVNWEQGHNVPTLAQWGVLMPLLGLSLGYLPLIEREEAVREVTGKDKTRSLNDNIPFAGRGEFDRKDKPATPQAQALDGSYAGFQPKPAVEVIIVAMKPLSEKTYVDQALANGHGVTWFDAGRIPLGEEYDPTKVQRQNSQAGIEGGGFKDDHVQATYNKAGRFPANLLCSDDVLDDGKVRKSGTLEREYESESAEYVYGEWTHRSGRAIADAGSFSRYFDLDAWWAERIKSLPESVQRTFPFLEVTKASKREKGEGNDHPTVKPLKLMSYLIELGSRPGDLVLDPFCGSGSTVVSGVSMGRKVIGIDIEERSCAIATNRCRQMVMGLGI</sequence>
<accession>A0A0F9UTD8</accession>
<protein>
    <recommendedName>
        <fullName evidence="5">DNA methylase N-4/N-6 domain-containing protein</fullName>
    </recommendedName>
</protein>
<dbReference type="Gene3D" id="3.40.50.150">
    <property type="entry name" value="Vaccinia Virus protein VP39"/>
    <property type="match status" value="2"/>
</dbReference>
<dbReference type="InterPro" id="IPR002941">
    <property type="entry name" value="DNA_methylase_N4/N6"/>
</dbReference>
<dbReference type="GO" id="GO:0005737">
    <property type="term" value="C:cytoplasm"/>
    <property type="evidence" value="ECO:0007669"/>
    <property type="project" value="TreeGrafter"/>
</dbReference>
<evidence type="ECO:0000256" key="2">
    <source>
        <dbReference type="ARBA" id="ARBA00022603"/>
    </source>
</evidence>